<keyword evidence="3" id="KW-0732">Signal</keyword>
<keyword evidence="4" id="KW-1015">Disulfide bond</keyword>
<dbReference type="GO" id="GO:0005576">
    <property type="term" value="C:extracellular region"/>
    <property type="evidence" value="ECO:0007669"/>
    <property type="project" value="UniProtKB-SubCell"/>
</dbReference>
<evidence type="ECO:0000313" key="7">
    <source>
        <dbReference type="EMBL" id="CAD7240176.1"/>
    </source>
</evidence>
<name>A0A7R8X459_9CRUS</name>
<accession>A0A7R8X459</accession>
<dbReference type="OrthoDB" id="9930623at2759"/>
<evidence type="ECO:0000256" key="5">
    <source>
        <dbReference type="SAM" id="MobiDB-lite"/>
    </source>
</evidence>
<keyword evidence="2" id="KW-0964">Secreted</keyword>
<dbReference type="AlphaFoldDB" id="A0A7R8X459"/>
<evidence type="ECO:0000256" key="3">
    <source>
        <dbReference type="ARBA" id="ARBA00022729"/>
    </source>
</evidence>
<comment type="subcellular location">
    <subcellularLocation>
        <location evidence="1">Secreted</location>
    </subcellularLocation>
</comment>
<dbReference type="EMBL" id="CAJPEV010000012">
    <property type="protein sequence ID" value="CAG0878690.1"/>
    <property type="molecule type" value="Genomic_DNA"/>
</dbReference>
<dbReference type="Pfam" id="PF03782">
    <property type="entry name" value="AMOP"/>
    <property type="match status" value="1"/>
</dbReference>
<dbReference type="PANTHER" id="PTHR10239">
    <property type="entry name" value="ISTHMIN-2"/>
    <property type="match status" value="1"/>
</dbReference>
<feature type="compositionally biased region" description="Basic and acidic residues" evidence="5">
    <location>
        <begin position="97"/>
        <end position="109"/>
    </location>
</feature>
<keyword evidence="8" id="KW-1185">Reference proteome</keyword>
<proteinExistence type="predicted"/>
<dbReference type="InterPro" id="IPR005533">
    <property type="entry name" value="AMOP_dom"/>
</dbReference>
<dbReference type="SMART" id="SM00723">
    <property type="entry name" value="AMOP"/>
    <property type="match status" value="1"/>
</dbReference>
<feature type="region of interest" description="Disordered" evidence="5">
    <location>
        <begin position="75"/>
        <end position="154"/>
    </location>
</feature>
<reference evidence="7" key="1">
    <citation type="submission" date="2020-11" db="EMBL/GenBank/DDBJ databases">
        <authorList>
            <person name="Tran Van P."/>
        </authorList>
    </citation>
    <scope>NUCLEOTIDE SEQUENCE</scope>
</reference>
<feature type="compositionally biased region" description="Basic and acidic residues" evidence="5">
    <location>
        <begin position="132"/>
        <end position="143"/>
    </location>
</feature>
<dbReference type="PANTHER" id="PTHR10239:SF29">
    <property type="entry name" value="AMOP DOMAIN-CONTAINING PROTEIN"/>
    <property type="match status" value="1"/>
</dbReference>
<evidence type="ECO:0000256" key="1">
    <source>
        <dbReference type="ARBA" id="ARBA00004613"/>
    </source>
</evidence>
<feature type="domain" description="AMOP" evidence="6">
    <location>
        <begin position="214"/>
        <end position="365"/>
    </location>
</feature>
<protein>
    <recommendedName>
        <fullName evidence="6">AMOP domain-containing protein</fullName>
    </recommendedName>
</protein>
<evidence type="ECO:0000256" key="2">
    <source>
        <dbReference type="ARBA" id="ARBA00022525"/>
    </source>
</evidence>
<dbReference type="Proteomes" id="UP000677054">
    <property type="component" value="Unassembled WGS sequence"/>
</dbReference>
<evidence type="ECO:0000256" key="4">
    <source>
        <dbReference type="ARBA" id="ARBA00023157"/>
    </source>
</evidence>
<dbReference type="InterPro" id="IPR051867">
    <property type="entry name" value="Angio_Inhib/Adhesion_GPCR"/>
</dbReference>
<evidence type="ECO:0000259" key="6">
    <source>
        <dbReference type="PROSITE" id="PS50856"/>
    </source>
</evidence>
<evidence type="ECO:0000313" key="8">
    <source>
        <dbReference type="Proteomes" id="UP000677054"/>
    </source>
</evidence>
<organism evidence="7">
    <name type="scientific">Darwinula stevensoni</name>
    <dbReference type="NCBI Taxonomy" id="69355"/>
    <lineage>
        <taxon>Eukaryota</taxon>
        <taxon>Metazoa</taxon>
        <taxon>Ecdysozoa</taxon>
        <taxon>Arthropoda</taxon>
        <taxon>Crustacea</taxon>
        <taxon>Oligostraca</taxon>
        <taxon>Ostracoda</taxon>
        <taxon>Podocopa</taxon>
        <taxon>Podocopida</taxon>
        <taxon>Darwinulocopina</taxon>
        <taxon>Darwinuloidea</taxon>
        <taxon>Darwinulidae</taxon>
        <taxon>Darwinula</taxon>
    </lineage>
</organism>
<sequence length="377" mass="41598">MVSGVAGNKLLIAGVLVAIHYLMLIHGGDSQEIQGESDGPSLSRVENDKDSLILRSTTDVLRNLQDTSLTEATKLLSSADGETSAVPEPTPSDAGSESERESERDRDRTTTSSTEEVMASPEKGIHVSIQFLEDRETSSKPEEPASSSSEPEVDFTMDDSDWFLLGQWSDAGSQSFQIPSPSWDFLPGSDTPGDMWMKVDLNEEDDEHDEDDEDKNQSKDACEAWLKCDAERKLKDLTLERQQPDCPCREPFGGWSRESEITWSRMLTDHLPGLHLSASTCYRSLSSQGGTGPSSQLCCFDRFGRLLTRGARAGSALFVSPDVSESLHQILDVLPRLACKGDFTRIHLRRPPNNGLNCSPNPGDEEFLDEINQASYY</sequence>
<dbReference type="PROSITE" id="PS50856">
    <property type="entry name" value="AMOP"/>
    <property type="match status" value="1"/>
</dbReference>
<dbReference type="EMBL" id="LR899529">
    <property type="protein sequence ID" value="CAD7240176.1"/>
    <property type="molecule type" value="Genomic_DNA"/>
</dbReference>
<gene>
    <name evidence="7" type="ORF">DSTB1V02_LOCUS208</name>
</gene>